<evidence type="ECO:0000256" key="13">
    <source>
        <dbReference type="ARBA" id="ARBA00022840"/>
    </source>
</evidence>
<dbReference type="SUPFAM" id="SSF57889">
    <property type="entry name" value="Cysteine-rich domain"/>
    <property type="match status" value="2"/>
</dbReference>
<protein>
    <recommendedName>
        <fullName evidence="15">Diacylglycerol kinase</fullName>
        <shortName evidence="15">DAG kinase</shortName>
        <ecNumber evidence="15">2.7.1.107</ecNumber>
    </recommendedName>
</protein>
<dbReference type="Gene3D" id="3.40.50.10330">
    <property type="entry name" value="Probable inorganic polyphosphate/atp-NAD kinase, domain 1"/>
    <property type="match status" value="1"/>
</dbReference>
<dbReference type="SMART" id="SM00454">
    <property type="entry name" value="SAM"/>
    <property type="match status" value="1"/>
</dbReference>
<evidence type="ECO:0000256" key="12">
    <source>
        <dbReference type="ARBA" id="ARBA00022833"/>
    </source>
</evidence>
<accession>A0ABN7SVC9</accession>
<feature type="domain" description="SAM" evidence="19">
    <location>
        <begin position="934"/>
        <end position="980"/>
    </location>
</feature>
<evidence type="ECO:0000259" key="17">
    <source>
        <dbReference type="PROSITE" id="PS50003"/>
    </source>
</evidence>
<comment type="similarity">
    <text evidence="4 15">Belongs to the eukaryotic diacylglycerol kinase family.</text>
</comment>
<feature type="domain" description="DAGKc" evidence="20">
    <location>
        <begin position="280"/>
        <end position="416"/>
    </location>
</feature>
<dbReference type="InterPro" id="IPR016064">
    <property type="entry name" value="NAD/diacylglycerol_kinase_sf"/>
</dbReference>
<feature type="domain" description="PH" evidence="17">
    <location>
        <begin position="17"/>
        <end position="121"/>
    </location>
</feature>
<dbReference type="InterPro" id="IPR017438">
    <property type="entry name" value="ATP-NAD_kinase_N"/>
</dbReference>
<dbReference type="CDD" id="cd20800">
    <property type="entry name" value="C1_DGK_typeII_rpt1"/>
    <property type="match status" value="1"/>
</dbReference>
<dbReference type="SUPFAM" id="SSF50729">
    <property type="entry name" value="PH domain-like"/>
    <property type="match status" value="1"/>
</dbReference>
<dbReference type="PROSITE" id="PS50105">
    <property type="entry name" value="SAM_DOMAIN"/>
    <property type="match status" value="1"/>
</dbReference>
<comment type="subcellular location">
    <subcellularLocation>
        <location evidence="2">Cytoplasm</location>
    </subcellularLocation>
</comment>
<keyword evidence="12" id="KW-0862">Zinc</keyword>
<dbReference type="PROSITE" id="PS50081">
    <property type="entry name" value="ZF_DAG_PE_2"/>
    <property type="match status" value="2"/>
</dbReference>
<evidence type="ECO:0000313" key="21">
    <source>
        <dbReference type="EMBL" id="CAG5107327.1"/>
    </source>
</evidence>
<dbReference type="EC" id="2.7.1.107" evidence="15"/>
<keyword evidence="6" id="KW-0597">Phosphoprotein</keyword>
<evidence type="ECO:0000256" key="15">
    <source>
        <dbReference type="RuleBase" id="RU361128"/>
    </source>
</evidence>
<evidence type="ECO:0000256" key="2">
    <source>
        <dbReference type="ARBA" id="ARBA00004496"/>
    </source>
</evidence>
<dbReference type="InterPro" id="IPR001206">
    <property type="entry name" value="Diacylglycerol_kinase_cat_dom"/>
</dbReference>
<dbReference type="InterPro" id="IPR046349">
    <property type="entry name" value="C1-like_sf"/>
</dbReference>
<evidence type="ECO:0000256" key="11">
    <source>
        <dbReference type="ARBA" id="ARBA00022777"/>
    </source>
</evidence>
<evidence type="ECO:0000313" key="22">
    <source>
        <dbReference type="Proteomes" id="UP001158576"/>
    </source>
</evidence>
<feature type="region of interest" description="Disordered" evidence="16">
    <location>
        <begin position="542"/>
        <end position="583"/>
    </location>
</feature>
<evidence type="ECO:0000256" key="6">
    <source>
        <dbReference type="ARBA" id="ARBA00022553"/>
    </source>
</evidence>
<dbReference type="InterPro" id="IPR002219">
    <property type="entry name" value="PKC_DAG/PE"/>
</dbReference>
<comment type="catalytic activity">
    <reaction evidence="15">
        <text>a 1,2-diacyl-sn-glycerol + ATP = a 1,2-diacyl-sn-glycero-3-phosphate + ADP + H(+)</text>
        <dbReference type="Rhea" id="RHEA:10272"/>
        <dbReference type="ChEBI" id="CHEBI:15378"/>
        <dbReference type="ChEBI" id="CHEBI:17815"/>
        <dbReference type="ChEBI" id="CHEBI:30616"/>
        <dbReference type="ChEBI" id="CHEBI:58608"/>
        <dbReference type="ChEBI" id="CHEBI:456216"/>
        <dbReference type="EC" id="2.7.1.107"/>
    </reaction>
</comment>
<dbReference type="PROSITE" id="PS50003">
    <property type="entry name" value="PH_DOMAIN"/>
    <property type="match status" value="1"/>
</dbReference>
<dbReference type="SUPFAM" id="SSF111331">
    <property type="entry name" value="NAD kinase/diacylglycerol kinase-like"/>
    <property type="match status" value="1"/>
</dbReference>
<evidence type="ECO:0000256" key="10">
    <source>
        <dbReference type="ARBA" id="ARBA00022741"/>
    </source>
</evidence>
<dbReference type="SMART" id="SM00109">
    <property type="entry name" value="C1"/>
    <property type="match status" value="2"/>
</dbReference>
<evidence type="ECO:0000259" key="20">
    <source>
        <dbReference type="PROSITE" id="PS50146"/>
    </source>
</evidence>
<keyword evidence="11 15" id="KW-0418">Kinase</keyword>
<evidence type="ECO:0000256" key="14">
    <source>
        <dbReference type="ARBA" id="ARBA00023371"/>
    </source>
</evidence>
<dbReference type="InterPro" id="IPR001849">
    <property type="entry name" value="PH_domain"/>
</dbReference>
<evidence type="ECO:0000256" key="3">
    <source>
        <dbReference type="ARBA" id="ARBA00005175"/>
    </source>
</evidence>
<dbReference type="PROSITE" id="PS00479">
    <property type="entry name" value="ZF_DAG_PE_1"/>
    <property type="match status" value="1"/>
</dbReference>
<dbReference type="Pfam" id="PF00609">
    <property type="entry name" value="DAGK_acc"/>
    <property type="match status" value="1"/>
</dbReference>
<gene>
    <name evidence="21" type="ORF">OKIOD_LOCUS12030</name>
</gene>
<dbReference type="InterPro" id="IPR037607">
    <property type="entry name" value="DGK"/>
</dbReference>
<feature type="domain" description="Phorbol-ester/DAG-type" evidence="18">
    <location>
        <begin position="197"/>
        <end position="248"/>
    </location>
</feature>
<dbReference type="Gene3D" id="2.60.200.40">
    <property type="match status" value="1"/>
</dbReference>
<keyword evidence="13 15" id="KW-0067">ATP-binding</keyword>
<keyword evidence="7 15" id="KW-0808">Transferase</keyword>
<dbReference type="PANTHER" id="PTHR11255:SF109">
    <property type="entry name" value="DIACYLGLYCEROL KINASE ETA"/>
    <property type="match status" value="1"/>
</dbReference>
<feature type="domain" description="Phorbol-ester/DAG-type" evidence="18">
    <location>
        <begin position="126"/>
        <end position="176"/>
    </location>
</feature>
<name>A0ABN7SVC9_OIKDI</name>
<proteinExistence type="inferred from homology"/>
<dbReference type="Pfam" id="PF00130">
    <property type="entry name" value="C1_1"/>
    <property type="match status" value="1"/>
</dbReference>
<dbReference type="Pfam" id="PF00781">
    <property type="entry name" value="DAGK_cat"/>
    <property type="match status" value="1"/>
</dbReference>
<evidence type="ECO:0000259" key="18">
    <source>
        <dbReference type="PROSITE" id="PS50081"/>
    </source>
</evidence>
<dbReference type="InterPro" id="IPR000756">
    <property type="entry name" value="Diacylglycerol_kin_accessory"/>
</dbReference>
<comment type="catalytic activity">
    <reaction evidence="14">
        <text>1,2-di-(9Z-octadecenoyl)-sn-glycerol + ATP = 1,2-di-(9Z-octadecenoyl)-sn-glycero-3-phosphate + ADP + H(+)</text>
        <dbReference type="Rhea" id="RHEA:40327"/>
        <dbReference type="ChEBI" id="CHEBI:15378"/>
        <dbReference type="ChEBI" id="CHEBI:30616"/>
        <dbReference type="ChEBI" id="CHEBI:52333"/>
        <dbReference type="ChEBI" id="CHEBI:74546"/>
        <dbReference type="ChEBI" id="CHEBI:456216"/>
    </reaction>
    <physiologicalReaction direction="left-to-right" evidence="14">
        <dbReference type="Rhea" id="RHEA:40328"/>
    </physiologicalReaction>
</comment>
<dbReference type="SMART" id="SM00045">
    <property type="entry name" value="DAGKa"/>
    <property type="match status" value="1"/>
</dbReference>
<dbReference type="Gene3D" id="3.30.60.20">
    <property type="match status" value="2"/>
</dbReference>
<evidence type="ECO:0000259" key="19">
    <source>
        <dbReference type="PROSITE" id="PS50105"/>
    </source>
</evidence>
<dbReference type="SMART" id="SM00233">
    <property type="entry name" value="PH"/>
    <property type="match status" value="1"/>
</dbReference>
<dbReference type="EMBL" id="OU015566">
    <property type="protein sequence ID" value="CAG5107327.1"/>
    <property type="molecule type" value="Genomic_DNA"/>
</dbReference>
<feature type="compositionally biased region" description="Basic residues" evidence="16">
    <location>
        <begin position="554"/>
        <end position="568"/>
    </location>
</feature>
<evidence type="ECO:0000256" key="7">
    <source>
        <dbReference type="ARBA" id="ARBA00022679"/>
    </source>
</evidence>
<dbReference type="Pfam" id="PF00169">
    <property type="entry name" value="PH"/>
    <property type="match status" value="1"/>
</dbReference>
<dbReference type="InterPro" id="IPR013761">
    <property type="entry name" value="SAM/pointed_sf"/>
</dbReference>
<sequence length="1012" mass="114667">MEPCLIDINKDLQSGVSKIKEGWVSVNLGVGAFRSLSGWQPRWCVVRRGELHFNRTDDETQGEETSSVTTICTKSIIAESSNKNRACSFEVIDSTGSSIEISCQTRPQMEDWIDSIKSAIPKGGAAHTWYITSHGKPMFCNVCEHIINGLKQKALSCEVCKIKVHRSCATECVQECKWRTIEQVKVVESKSGETYQQHQWLVGNIPVNSKCTACKKACGSILRLSEDRRCLWCREIYHSQCIGANLRCSFGLNSNSILKPLALSEYDKEEDVWRASNCTKTPKPMLVFVNSKSGDNKGVQFLRRFRQHLNPGQVYDLMRAGPLPGLNVFQRLDNFQVLICGGDGSISWVLGEMDRLGLTPKTQVGVLPLGTGNDLSQVLGWGDVFNDDTKVPTLLERYACAKTKMLDRWSIMVYEGILPDLPQQMFDKHEDEKEKAIEQKIGNQIANIINSTDPEIVLKASSDLIRIAKHVLDITAERSAEFAQRDTETLSNINLLRQKLNGLEEASSFSDNVHSKFNENSKNNLMNRANSVKNAVKNVLDKAVKSKKNDKNPTRKNPKISPRIKSRPVRRETSDETSDQPNLQTFLGLNDFNERYVMNNYFGIGVDAKIVLDFHHYRDKNQKNCGRNLNKLSMTLFSANELLKQSHKKLNKKIRLFCDDKEINLPDLQGVLVLNIPSYAAGINFWGDKSGGQSFVTPSYSDRLIEVIGIFGVFQLGMSQAFLGLPQRVSQRHRIAQCSSLKIMIKGSDPIPVQVDGEAWMQNPGIIKIEHKNRVQMLARDVNAELMLSETALSVEEINSFALFASEMLACIESSDEFGRDELSEEKDKIVDFLDTIQINKLPIRYDVINTLIEVVDSLCSSPSIARDRKDDIRSKFERLGEISWFRISVERHNISKPQRPTVISRFLHPKRSNRDSLYNEMCRLDLPFDIRTWNEDSVRTWAESLKISKQSAKMFSENHVIGSDLIYFDSKDLKQMGISGEDLRRLSDEISELRRLHQRQMKSKSTSDLPS</sequence>
<dbReference type="Gene3D" id="1.10.150.50">
    <property type="entry name" value="Transcription Factor, Ets-1"/>
    <property type="match status" value="1"/>
</dbReference>
<dbReference type="PANTHER" id="PTHR11255">
    <property type="entry name" value="DIACYLGLYCEROL KINASE"/>
    <property type="match status" value="1"/>
</dbReference>
<dbReference type="InterPro" id="IPR011993">
    <property type="entry name" value="PH-like_dom_sf"/>
</dbReference>
<dbReference type="SUPFAM" id="SSF47769">
    <property type="entry name" value="SAM/Pointed domain"/>
    <property type="match status" value="1"/>
</dbReference>
<evidence type="ECO:0000256" key="8">
    <source>
        <dbReference type="ARBA" id="ARBA00022723"/>
    </source>
</evidence>
<keyword evidence="22" id="KW-1185">Reference proteome</keyword>
<reference evidence="21 22" key="1">
    <citation type="submission" date="2021-04" db="EMBL/GenBank/DDBJ databases">
        <authorList>
            <person name="Bliznina A."/>
        </authorList>
    </citation>
    <scope>NUCLEOTIDE SEQUENCE [LARGE SCALE GENOMIC DNA]</scope>
</reference>
<evidence type="ECO:0000256" key="16">
    <source>
        <dbReference type="SAM" id="MobiDB-lite"/>
    </source>
</evidence>
<dbReference type="Gene3D" id="2.30.29.30">
    <property type="entry name" value="Pleckstrin-homology domain (PH domain)/Phosphotyrosine-binding domain (PTB)"/>
    <property type="match status" value="1"/>
</dbReference>
<dbReference type="Pfam" id="PF07647">
    <property type="entry name" value="SAM_2"/>
    <property type="match status" value="1"/>
</dbReference>
<keyword evidence="8" id="KW-0479">Metal-binding</keyword>
<evidence type="ECO:0000256" key="4">
    <source>
        <dbReference type="ARBA" id="ARBA00009280"/>
    </source>
</evidence>
<evidence type="ECO:0000256" key="5">
    <source>
        <dbReference type="ARBA" id="ARBA00022490"/>
    </source>
</evidence>
<feature type="compositionally biased region" description="Basic and acidic residues" evidence="16">
    <location>
        <begin position="542"/>
        <end position="553"/>
    </location>
</feature>
<organism evidence="21 22">
    <name type="scientific">Oikopleura dioica</name>
    <name type="common">Tunicate</name>
    <dbReference type="NCBI Taxonomy" id="34765"/>
    <lineage>
        <taxon>Eukaryota</taxon>
        <taxon>Metazoa</taxon>
        <taxon>Chordata</taxon>
        <taxon>Tunicata</taxon>
        <taxon>Appendicularia</taxon>
        <taxon>Copelata</taxon>
        <taxon>Oikopleuridae</taxon>
        <taxon>Oikopleura</taxon>
    </lineage>
</organism>
<keyword evidence="9" id="KW-0677">Repeat</keyword>
<dbReference type="PROSITE" id="PS50146">
    <property type="entry name" value="DAGK"/>
    <property type="match status" value="1"/>
</dbReference>
<dbReference type="InterPro" id="IPR001660">
    <property type="entry name" value="SAM"/>
</dbReference>
<comment type="pathway">
    <text evidence="3">Lipid metabolism; glycerolipid metabolism.</text>
</comment>
<dbReference type="Proteomes" id="UP001158576">
    <property type="component" value="Chromosome 1"/>
</dbReference>
<evidence type="ECO:0000256" key="9">
    <source>
        <dbReference type="ARBA" id="ARBA00022737"/>
    </source>
</evidence>
<keyword evidence="5" id="KW-0963">Cytoplasm</keyword>
<dbReference type="CDD" id="cd20852">
    <property type="entry name" value="C1_DGK_typeII_rpt2"/>
    <property type="match status" value="1"/>
</dbReference>
<comment type="function">
    <text evidence="1">Phosphorylates diacylglycerol (DAG) to generate phosphatidic acid (PA).</text>
</comment>
<keyword evidence="10 15" id="KW-0547">Nucleotide-binding</keyword>
<evidence type="ECO:0000256" key="1">
    <source>
        <dbReference type="ARBA" id="ARBA00002064"/>
    </source>
</evidence>
<dbReference type="SMART" id="SM00046">
    <property type="entry name" value="DAGKc"/>
    <property type="match status" value="1"/>
</dbReference>